<reference evidence="2 3" key="1">
    <citation type="submission" date="2016-11" db="EMBL/GenBank/DDBJ databases">
        <title>Whole genomes of Flavobacteriaceae.</title>
        <authorList>
            <person name="Stine C."/>
            <person name="Li C."/>
            <person name="Tadesse D."/>
        </authorList>
    </citation>
    <scope>NUCLEOTIDE SEQUENCE [LARGE SCALE GENOMIC DNA]</scope>
    <source>
        <strain evidence="2 3">CCUG 60112</strain>
    </source>
</reference>
<evidence type="ECO:0000313" key="2">
    <source>
        <dbReference type="EMBL" id="OXB04119.1"/>
    </source>
</evidence>
<dbReference type="Pfam" id="PF24346">
    <property type="entry name" value="DUF7507"/>
    <property type="match status" value="1"/>
</dbReference>
<gene>
    <name evidence="2" type="ORF">B0A81_16710</name>
</gene>
<name>A0ABX4CRX9_9FLAO</name>
<protein>
    <recommendedName>
        <fullName evidence="1">DUF7507 domain-containing protein</fullName>
    </recommendedName>
</protein>
<feature type="non-terminal residue" evidence="2">
    <location>
        <position position="1"/>
    </location>
</feature>
<dbReference type="NCBIfam" id="TIGR01451">
    <property type="entry name" value="B_ant_repeat"/>
    <property type="match status" value="1"/>
</dbReference>
<dbReference type="NCBIfam" id="TIGR04131">
    <property type="entry name" value="Bac_Flav_CTERM"/>
    <property type="match status" value="1"/>
</dbReference>
<evidence type="ECO:0000313" key="3">
    <source>
        <dbReference type="Proteomes" id="UP000198381"/>
    </source>
</evidence>
<accession>A0ABX4CRX9</accession>
<comment type="caution">
    <text evidence="2">The sequence shown here is derived from an EMBL/GenBank/DDBJ whole genome shotgun (WGS) entry which is preliminary data.</text>
</comment>
<dbReference type="InterPro" id="IPR047589">
    <property type="entry name" value="DUF11_rpt"/>
</dbReference>
<feature type="domain" description="DUF7507" evidence="1">
    <location>
        <begin position="517"/>
        <end position="621"/>
    </location>
</feature>
<organism evidence="2 3">
    <name type="scientific">Flavobacterium plurextorum</name>
    <dbReference type="NCBI Taxonomy" id="1114867"/>
    <lineage>
        <taxon>Bacteria</taxon>
        <taxon>Pseudomonadati</taxon>
        <taxon>Bacteroidota</taxon>
        <taxon>Flavobacteriia</taxon>
        <taxon>Flavobacteriales</taxon>
        <taxon>Flavobacteriaceae</taxon>
        <taxon>Flavobacterium</taxon>
    </lineage>
</organism>
<proteinExistence type="predicted"/>
<dbReference type="Proteomes" id="UP000198381">
    <property type="component" value="Unassembled WGS sequence"/>
</dbReference>
<evidence type="ECO:0000259" key="1">
    <source>
        <dbReference type="Pfam" id="PF24346"/>
    </source>
</evidence>
<dbReference type="RefSeq" id="WP_123922203.1">
    <property type="nucleotide sequence ID" value="NZ_MUHD01000032.1"/>
</dbReference>
<dbReference type="EMBL" id="MUHD01000032">
    <property type="protein sequence ID" value="OXB04119.1"/>
    <property type="molecule type" value="Genomic_DNA"/>
</dbReference>
<sequence length="741" mass="77815">AAGCTSGYSDNIVVSNFICAVTETTASINGFTGGTTPALTSNDKLNGAAVVIGTNPGEVKLTPVDVPTGLTLNADGTVTVAANTPAKNYDVIYKICEVNNPTNCDEVTSIVVVGQPVIDAVTETTASINGFTGGTTPALTSNDKLNGAAVVIGTNPGEVKLTPVDVPTGLTLNADGTVTVAPNTPAGNYNLTYKICEVTNPDNCDEVTSIVVVGKPAIDAITERTIEINGSTGGTTPSLILNDILNGVPVVIKNSNGGVILTSVNVTAGLTLNADGTVKVNAGTPIGIYEIEYTICEYLNPTNCATIKSYIPVVGGVLKANDDNGGTIDTNKGEKPNVNIFKNDMLNGLAVTPSAVILTTVVSNPNLILKADGSIEVKDGTPVGDYELTYQICEVLNPTNCSQAKVKVSVENSVDPDPPVSKIVLGNDQGIADGINGSLEFVNVLDNDFLNDKLISSLDIVITNISKSPYFEFNSDGTVNMKPNTPGGNYTIAYQVCEKADSSNCSTGMLNVFVEVPEIALVKTAVFNDENGNGVANAGETITYRFVVTNTGNVPLKGVMINDPLVGVKVFGQAIDLNVNESNDTNFTAEYKITQADINRGSVSNQATVKGSSAKGVVVEDASDDASLTGDKPTVLGLTGCVIKVFNAFSPNGDAKNSRFYIQGLECYPNNTVEIYNRWGVLVFDIDRYNNEDRVFTGFSQGRTTIKESNGLPVGTYFYIIKYNDSDSTPHELSGYLYLNK</sequence>
<dbReference type="InterPro" id="IPR026341">
    <property type="entry name" value="T9SS_type_B"/>
</dbReference>
<keyword evidence="3" id="KW-1185">Reference proteome</keyword>
<dbReference type="InterPro" id="IPR055354">
    <property type="entry name" value="DUF7507"/>
</dbReference>
<dbReference type="Pfam" id="PF13585">
    <property type="entry name" value="CHU_C"/>
    <property type="match status" value="1"/>
</dbReference>